<keyword evidence="2 3" id="KW-0040">ANK repeat</keyword>
<feature type="repeat" description="ANK" evidence="3">
    <location>
        <begin position="606"/>
        <end position="638"/>
    </location>
</feature>
<feature type="region of interest" description="Disordered" evidence="4">
    <location>
        <begin position="694"/>
        <end position="718"/>
    </location>
</feature>
<evidence type="ECO:0000256" key="3">
    <source>
        <dbReference type="PROSITE-ProRule" id="PRU00023"/>
    </source>
</evidence>
<protein>
    <submittedName>
        <fullName evidence="5">Ankyrin repeat-containing domain protein</fullName>
    </submittedName>
</protein>
<feature type="compositionally biased region" description="Low complexity" evidence="4">
    <location>
        <begin position="220"/>
        <end position="229"/>
    </location>
</feature>
<sequence>MNGFSLAALGTHCSAIAHSANSSASELADLLRTIPDGQHAQQLASLSEALFAFSTSAGQFEGALQRATTLSPTLQQQLNGSLQECHIKIAPIGKQVMRLDASTVPMMNTMFLTVHMDLLVTYAQLLGFYEEVLAMPERDDQDAVLDGPAGRRIIEQAGDAGKMLAKAGEIIVNSAEDEAPAYDSSPPPQPMTALEGPDLTDLPPPYEAATSTTPYLGTNAAASPGAASPPDTPLTTSRSASIAESSHSLGRRSLSFAGPVPPNRSGQASGSSSRSNSWVTPITNSFKALTAGIWAKPDPLVNALCEASRRGDTGQIAALLQQGTNVDGKNDRGETALHCAIVENHAKAARLLFTLGASDNIWSKMPPMFLAASLGNIDVAEMIYQRGGSAADVKKSSMSGQSYFVDVVSSGNLAGVRFLLEKGANARAQSNSGRPAVVIAARKCNIEVVRLLLNFGAKVTSDDVSGNSMLGIALDKDSLELLDLLLERGAKLSGRTTSGDRVLAAAVARRNVRFALRMLEQGADGNSEDLMGQKVIVSVIKDQKLAEEDKFALVRALLKNGAKTTASDLVWHQAHLLELALTKGASSRIGGLILEAGADATRCIGDGETPLIYAIARDWTEWVRELLEHGADPDAADKHGKTPLIQSLMKGDNLDMARLLITHGADTDSPSGSARAFALSLGRADIMELVGLKPSSSTTRTHSPPLSSAVHTGKDMWG</sequence>
<proteinExistence type="predicted"/>
<dbReference type="OrthoDB" id="20872at2759"/>
<dbReference type="InterPro" id="IPR002110">
    <property type="entry name" value="Ankyrin_rpt"/>
</dbReference>
<dbReference type="SUPFAM" id="SSF48403">
    <property type="entry name" value="Ankyrin repeat"/>
    <property type="match status" value="1"/>
</dbReference>
<feature type="repeat" description="ANK" evidence="3">
    <location>
        <begin position="432"/>
        <end position="464"/>
    </location>
</feature>
<dbReference type="PROSITE" id="PS50297">
    <property type="entry name" value="ANK_REP_REGION"/>
    <property type="match status" value="5"/>
</dbReference>
<accession>A0A9P7ZHV8</accession>
<evidence type="ECO:0000313" key="6">
    <source>
        <dbReference type="Proteomes" id="UP000887229"/>
    </source>
</evidence>
<dbReference type="PANTHER" id="PTHR24198:SF165">
    <property type="entry name" value="ANKYRIN REPEAT-CONTAINING PROTEIN-RELATED"/>
    <property type="match status" value="1"/>
</dbReference>
<evidence type="ECO:0000256" key="2">
    <source>
        <dbReference type="ARBA" id="ARBA00023043"/>
    </source>
</evidence>
<dbReference type="RefSeq" id="XP_046115896.1">
    <property type="nucleotide sequence ID" value="XM_046265808.1"/>
</dbReference>
<dbReference type="GeneID" id="70296711"/>
<dbReference type="EMBL" id="MU251265">
    <property type="protein sequence ID" value="KAG9251972.1"/>
    <property type="molecule type" value="Genomic_DNA"/>
</dbReference>
<dbReference type="AlphaFoldDB" id="A0A9P7ZHV8"/>
<feature type="compositionally biased region" description="Low complexity" evidence="4">
    <location>
        <begin position="263"/>
        <end position="277"/>
    </location>
</feature>
<evidence type="ECO:0000256" key="4">
    <source>
        <dbReference type="SAM" id="MobiDB-lite"/>
    </source>
</evidence>
<feature type="repeat" description="ANK" evidence="3">
    <location>
        <begin position="465"/>
        <end position="497"/>
    </location>
</feature>
<feature type="compositionally biased region" description="Low complexity" evidence="4">
    <location>
        <begin position="694"/>
        <end position="708"/>
    </location>
</feature>
<name>A0A9P7ZHV8_9HYPO</name>
<dbReference type="PROSITE" id="PS50088">
    <property type="entry name" value="ANK_REPEAT"/>
    <property type="match status" value="5"/>
</dbReference>
<evidence type="ECO:0000256" key="1">
    <source>
        <dbReference type="ARBA" id="ARBA00022737"/>
    </source>
</evidence>
<feature type="repeat" description="ANK" evidence="3">
    <location>
        <begin position="332"/>
        <end position="364"/>
    </location>
</feature>
<dbReference type="GO" id="GO:0005737">
    <property type="term" value="C:cytoplasm"/>
    <property type="evidence" value="ECO:0007669"/>
    <property type="project" value="TreeGrafter"/>
</dbReference>
<dbReference type="Proteomes" id="UP000887229">
    <property type="component" value="Unassembled WGS sequence"/>
</dbReference>
<keyword evidence="1" id="KW-0677">Repeat</keyword>
<feature type="compositionally biased region" description="Low complexity" evidence="4">
    <location>
        <begin position="237"/>
        <end position="248"/>
    </location>
</feature>
<dbReference type="Pfam" id="PF12796">
    <property type="entry name" value="Ank_2"/>
    <property type="match status" value="3"/>
</dbReference>
<dbReference type="Gene3D" id="1.25.40.20">
    <property type="entry name" value="Ankyrin repeat-containing domain"/>
    <property type="match status" value="2"/>
</dbReference>
<evidence type="ECO:0000313" key="5">
    <source>
        <dbReference type="EMBL" id="KAG9251972.1"/>
    </source>
</evidence>
<reference evidence="5" key="1">
    <citation type="journal article" date="2021" name="IMA Fungus">
        <title>Genomic characterization of three marine fungi, including Emericellopsis atlantica sp. nov. with signatures of a generalist lifestyle and marine biomass degradation.</title>
        <authorList>
            <person name="Hagestad O.C."/>
            <person name="Hou L."/>
            <person name="Andersen J.H."/>
            <person name="Hansen E.H."/>
            <person name="Altermark B."/>
            <person name="Li C."/>
            <person name="Kuhnert E."/>
            <person name="Cox R.J."/>
            <person name="Crous P.W."/>
            <person name="Spatafora J.W."/>
            <person name="Lail K."/>
            <person name="Amirebrahimi M."/>
            <person name="Lipzen A."/>
            <person name="Pangilinan J."/>
            <person name="Andreopoulos W."/>
            <person name="Hayes R.D."/>
            <person name="Ng V."/>
            <person name="Grigoriev I.V."/>
            <person name="Jackson S.A."/>
            <person name="Sutton T.D.S."/>
            <person name="Dobson A.D.W."/>
            <person name="Rama T."/>
        </authorList>
    </citation>
    <scope>NUCLEOTIDE SEQUENCE</scope>
    <source>
        <strain evidence="5">TS7</strain>
    </source>
</reference>
<keyword evidence="6" id="KW-1185">Reference proteome</keyword>
<gene>
    <name evidence="5" type="ORF">F5Z01DRAFT_683005</name>
</gene>
<comment type="caution">
    <text evidence="5">The sequence shown here is derived from an EMBL/GenBank/DDBJ whole genome shotgun (WGS) entry which is preliminary data.</text>
</comment>
<dbReference type="SMART" id="SM00248">
    <property type="entry name" value="ANK"/>
    <property type="match status" value="9"/>
</dbReference>
<feature type="region of interest" description="Disordered" evidence="4">
    <location>
        <begin position="177"/>
        <end position="277"/>
    </location>
</feature>
<organism evidence="5 6">
    <name type="scientific">Emericellopsis atlantica</name>
    <dbReference type="NCBI Taxonomy" id="2614577"/>
    <lineage>
        <taxon>Eukaryota</taxon>
        <taxon>Fungi</taxon>
        <taxon>Dikarya</taxon>
        <taxon>Ascomycota</taxon>
        <taxon>Pezizomycotina</taxon>
        <taxon>Sordariomycetes</taxon>
        <taxon>Hypocreomycetidae</taxon>
        <taxon>Hypocreales</taxon>
        <taxon>Bionectriaceae</taxon>
        <taxon>Emericellopsis</taxon>
    </lineage>
</organism>
<dbReference type="PANTHER" id="PTHR24198">
    <property type="entry name" value="ANKYRIN REPEAT AND PROTEIN KINASE DOMAIN-CONTAINING PROTEIN"/>
    <property type="match status" value="1"/>
</dbReference>
<dbReference type="InterPro" id="IPR036770">
    <property type="entry name" value="Ankyrin_rpt-contain_sf"/>
</dbReference>
<feature type="repeat" description="ANK" evidence="3">
    <location>
        <begin position="639"/>
        <end position="672"/>
    </location>
</feature>